<comment type="similarity">
    <text evidence="1">Belongs to the cullin family.</text>
</comment>
<dbReference type="AlphaFoldDB" id="A0A814IP88"/>
<dbReference type="OrthoDB" id="10388104at2759"/>
<dbReference type="Gene3D" id="1.20.1310.10">
    <property type="entry name" value="Cullin Repeats"/>
    <property type="match status" value="1"/>
</dbReference>
<evidence type="ECO:0000313" key="5">
    <source>
        <dbReference type="Proteomes" id="UP000663832"/>
    </source>
</evidence>
<comment type="caution">
    <text evidence="3">The sequence shown here is derived from an EMBL/GenBank/DDBJ whole genome shotgun (WGS) entry which is preliminary data.</text>
</comment>
<dbReference type="InterPro" id="IPR016159">
    <property type="entry name" value="Cullin_repeat-like_dom_sf"/>
</dbReference>
<evidence type="ECO:0000313" key="4">
    <source>
        <dbReference type="EMBL" id="CAF1045594.1"/>
    </source>
</evidence>
<dbReference type="GO" id="GO:0006511">
    <property type="term" value="P:ubiquitin-dependent protein catabolic process"/>
    <property type="evidence" value="ECO:0007669"/>
    <property type="project" value="InterPro"/>
</dbReference>
<organism evidence="3 6">
    <name type="scientific">Adineta steineri</name>
    <dbReference type="NCBI Taxonomy" id="433720"/>
    <lineage>
        <taxon>Eukaryota</taxon>
        <taxon>Metazoa</taxon>
        <taxon>Spiralia</taxon>
        <taxon>Gnathifera</taxon>
        <taxon>Rotifera</taxon>
        <taxon>Eurotatoria</taxon>
        <taxon>Bdelloidea</taxon>
        <taxon>Adinetida</taxon>
        <taxon>Adinetidae</taxon>
        <taxon>Adineta</taxon>
    </lineage>
</organism>
<dbReference type="InterPro" id="IPR001373">
    <property type="entry name" value="Cullin_N"/>
</dbReference>
<dbReference type="GO" id="GO:0031625">
    <property type="term" value="F:ubiquitin protein ligase binding"/>
    <property type="evidence" value="ECO:0007669"/>
    <property type="project" value="InterPro"/>
</dbReference>
<dbReference type="EMBL" id="CAJNOM010000099">
    <property type="protein sequence ID" value="CAF1045594.1"/>
    <property type="molecule type" value="Genomic_DNA"/>
</dbReference>
<dbReference type="Proteomes" id="UP000663877">
    <property type="component" value="Unassembled WGS sequence"/>
</dbReference>
<proteinExistence type="inferred from homology"/>
<sequence>MDDDIYMDSFEEKFLDTAEDFYCRKKLPIIESNDELLEYLKTTVQNIDFEINQARAYLPEEKPTLRIFTDLLKKKPFSNNILNVIVGKLQLLVSDENNYQELTALFEPIRELIKLKNELLKLIETHIYEKAMNTIESISDDLINRHDVITVDANTDITKGLNSDIHIRASMLILRMSRQEKSDIREYAKLLYPNQCDIKRYILYNTNQSSSSMNFLVLADSHGKNLGPRNTAAYNMVVHTVLGFSWFNNYERRLCGSTLLASMPFRPSLFQASTILY</sequence>
<name>A0A814IP88_9BILA</name>
<dbReference type="EMBL" id="CAJNOI010000082">
    <property type="protein sequence ID" value="CAF1025345.1"/>
    <property type="molecule type" value="Genomic_DNA"/>
</dbReference>
<keyword evidence="5" id="KW-1185">Reference proteome</keyword>
<dbReference type="Proteomes" id="UP000663832">
    <property type="component" value="Unassembled WGS sequence"/>
</dbReference>
<evidence type="ECO:0000313" key="3">
    <source>
        <dbReference type="EMBL" id="CAF1025345.1"/>
    </source>
</evidence>
<protein>
    <recommendedName>
        <fullName evidence="2">Cullin N-terminal domain-containing protein</fullName>
    </recommendedName>
</protein>
<evidence type="ECO:0000313" key="6">
    <source>
        <dbReference type="Proteomes" id="UP000663877"/>
    </source>
</evidence>
<accession>A0A814IP88</accession>
<dbReference type="SUPFAM" id="SSF74788">
    <property type="entry name" value="Cullin repeat-like"/>
    <property type="match status" value="1"/>
</dbReference>
<reference evidence="3" key="1">
    <citation type="submission" date="2021-02" db="EMBL/GenBank/DDBJ databases">
        <authorList>
            <person name="Nowell W R."/>
        </authorList>
    </citation>
    <scope>NUCLEOTIDE SEQUENCE</scope>
</reference>
<dbReference type="Pfam" id="PF00888">
    <property type="entry name" value="Cullin"/>
    <property type="match status" value="1"/>
</dbReference>
<evidence type="ECO:0000256" key="1">
    <source>
        <dbReference type="ARBA" id="ARBA00006019"/>
    </source>
</evidence>
<gene>
    <name evidence="3" type="ORF">BJG266_LOCUS17228</name>
    <name evidence="4" type="ORF">QVE165_LOCUS17320</name>
</gene>
<evidence type="ECO:0000259" key="2">
    <source>
        <dbReference type="Pfam" id="PF00888"/>
    </source>
</evidence>
<feature type="domain" description="Cullin N-terminal" evidence="2">
    <location>
        <begin position="3"/>
        <end position="141"/>
    </location>
</feature>